<dbReference type="EMBL" id="BAABLF010000006">
    <property type="protein sequence ID" value="GAA5189045.1"/>
    <property type="molecule type" value="Genomic_DNA"/>
</dbReference>
<evidence type="ECO:0000313" key="4">
    <source>
        <dbReference type="Proteomes" id="UP001501600"/>
    </source>
</evidence>
<dbReference type="Proteomes" id="UP001501600">
    <property type="component" value="Unassembled WGS sequence"/>
</dbReference>
<sequence>MPDPERIRQHKYLRLLGPWMQKASLWHLNRRSASGALALGVFSAWMPIPFQMVLAAILAIIAGVNMPLAIIAVWISNPLTMPFMFYLAYLLGTWVMDWERGAFEFQLSFQWLADSLHSFGPPFLLGCALLGLICAALTYLVIDSLWRYSILFNWRRRRNARTRPLP</sequence>
<comment type="caution">
    <text evidence="3">The sequence shown here is derived from an EMBL/GenBank/DDBJ whole genome shotgun (WGS) entry which is preliminary data.</text>
</comment>
<feature type="transmembrane region" description="Helical" evidence="1">
    <location>
        <begin position="123"/>
        <end position="148"/>
    </location>
</feature>
<keyword evidence="4" id="KW-1185">Reference proteome</keyword>
<evidence type="ECO:0000313" key="3">
    <source>
        <dbReference type="EMBL" id="GAA5189045.1"/>
    </source>
</evidence>
<organism evidence="3 4">
    <name type="scientific">Ferrimonas gelatinilytica</name>
    <dbReference type="NCBI Taxonomy" id="1255257"/>
    <lineage>
        <taxon>Bacteria</taxon>
        <taxon>Pseudomonadati</taxon>
        <taxon>Pseudomonadota</taxon>
        <taxon>Gammaproteobacteria</taxon>
        <taxon>Alteromonadales</taxon>
        <taxon>Ferrimonadaceae</taxon>
        <taxon>Ferrimonas</taxon>
    </lineage>
</organism>
<feature type="domain" description="DUF2062" evidence="2">
    <location>
        <begin position="13"/>
        <end position="154"/>
    </location>
</feature>
<dbReference type="Pfam" id="PF09835">
    <property type="entry name" value="DUF2062"/>
    <property type="match status" value="1"/>
</dbReference>
<feature type="transmembrane region" description="Helical" evidence="1">
    <location>
        <begin position="52"/>
        <end position="76"/>
    </location>
</feature>
<keyword evidence="1" id="KW-1133">Transmembrane helix</keyword>
<keyword evidence="1" id="KW-0812">Transmembrane</keyword>
<evidence type="ECO:0000259" key="2">
    <source>
        <dbReference type="Pfam" id="PF09835"/>
    </source>
</evidence>
<reference evidence="4" key="1">
    <citation type="journal article" date="2019" name="Int. J. Syst. Evol. Microbiol.">
        <title>The Global Catalogue of Microorganisms (GCM) 10K type strain sequencing project: providing services to taxonomists for standard genome sequencing and annotation.</title>
        <authorList>
            <consortium name="The Broad Institute Genomics Platform"/>
            <consortium name="The Broad Institute Genome Sequencing Center for Infectious Disease"/>
            <person name="Wu L."/>
            <person name="Ma J."/>
        </authorList>
    </citation>
    <scope>NUCLEOTIDE SEQUENCE [LARGE SCALE GENOMIC DNA]</scope>
    <source>
        <strain evidence="4">JCM 18720</strain>
    </source>
</reference>
<dbReference type="PANTHER" id="PTHR40547">
    <property type="entry name" value="SLL0298 PROTEIN"/>
    <property type="match status" value="1"/>
</dbReference>
<keyword evidence="1" id="KW-0472">Membrane</keyword>
<name>A0ABP9S0I4_9GAMM</name>
<protein>
    <submittedName>
        <fullName evidence="3">DUF2062 domain-containing protein</fullName>
    </submittedName>
</protein>
<gene>
    <name evidence="3" type="ORF">GCM10025772_10490</name>
</gene>
<proteinExistence type="predicted"/>
<dbReference type="InterPro" id="IPR018639">
    <property type="entry name" value="DUF2062"/>
</dbReference>
<dbReference type="PANTHER" id="PTHR40547:SF1">
    <property type="entry name" value="SLL0298 PROTEIN"/>
    <property type="match status" value="1"/>
</dbReference>
<evidence type="ECO:0000256" key="1">
    <source>
        <dbReference type="SAM" id="Phobius"/>
    </source>
</evidence>
<accession>A0ABP9S0I4</accession>